<feature type="region of interest" description="Disordered" evidence="1">
    <location>
        <begin position="1"/>
        <end position="31"/>
    </location>
</feature>
<evidence type="ECO:0000313" key="2">
    <source>
        <dbReference type="EMBL" id="EUA16275.1"/>
    </source>
</evidence>
<gene>
    <name evidence="2" type="ORF">I553_1250</name>
</gene>
<reference evidence="2" key="1">
    <citation type="submission" date="2014-01" db="EMBL/GenBank/DDBJ databases">
        <authorList>
            <person name="Brown-Elliot B."/>
            <person name="Wallace R."/>
            <person name="Lenaerts A."/>
            <person name="Ordway D."/>
            <person name="DeGroote M.A."/>
            <person name="Parker T."/>
            <person name="Sizemore C."/>
            <person name="Tallon L.J."/>
            <person name="Sadzewicz L.K."/>
            <person name="Sengamalay N."/>
            <person name="Fraser C.M."/>
            <person name="Hine E."/>
            <person name="Shefchek K.A."/>
            <person name="Das S.P."/>
            <person name="Tettelin H."/>
        </authorList>
    </citation>
    <scope>NUCLEOTIDE SEQUENCE [LARGE SCALE GENOMIC DNA]</scope>
    <source>
        <strain evidence="2">4042</strain>
    </source>
</reference>
<evidence type="ECO:0000256" key="1">
    <source>
        <dbReference type="SAM" id="MobiDB-lite"/>
    </source>
</evidence>
<protein>
    <submittedName>
        <fullName evidence="2">Uncharacterized protein</fullName>
    </submittedName>
</protein>
<dbReference type="AlphaFoldDB" id="X7ZCJ5"/>
<accession>X7ZCJ5</accession>
<name>X7ZCJ5_MYCXE</name>
<proteinExistence type="predicted"/>
<comment type="caution">
    <text evidence="2">The sequence shown here is derived from an EMBL/GenBank/DDBJ whole genome shotgun (WGS) entry which is preliminary data.</text>
</comment>
<feature type="compositionally biased region" description="Polar residues" evidence="1">
    <location>
        <begin position="1"/>
        <end position="17"/>
    </location>
</feature>
<sequence length="53" mass="5672">MSASSSANTVCGETLSTHRSRDVPARQRAVGPARRLYPGTSSMLFAPLHIRSS</sequence>
<dbReference type="EMBL" id="JAOB01000080">
    <property type="protein sequence ID" value="EUA16275.1"/>
    <property type="molecule type" value="Genomic_DNA"/>
</dbReference>
<organism evidence="2">
    <name type="scientific">Mycobacterium xenopi 4042</name>
    <dbReference type="NCBI Taxonomy" id="1299334"/>
    <lineage>
        <taxon>Bacteria</taxon>
        <taxon>Bacillati</taxon>
        <taxon>Actinomycetota</taxon>
        <taxon>Actinomycetes</taxon>
        <taxon>Mycobacteriales</taxon>
        <taxon>Mycobacteriaceae</taxon>
        <taxon>Mycobacterium</taxon>
    </lineage>
</organism>